<dbReference type="GO" id="GO:0004340">
    <property type="term" value="F:glucokinase activity"/>
    <property type="evidence" value="ECO:0007669"/>
    <property type="project" value="UniProtKB-EC"/>
</dbReference>
<reference evidence="9 10" key="1">
    <citation type="submission" date="2019-11" db="EMBL/GenBank/DDBJ databases">
        <authorList>
            <person name="Li J."/>
        </authorList>
    </citation>
    <scope>NUCLEOTIDE SEQUENCE [LARGE SCALE GENOMIC DNA]</scope>
    <source>
        <strain evidence="9 10">J4</strain>
    </source>
</reference>
<dbReference type="InterPro" id="IPR043129">
    <property type="entry name" value="ATPase_NBD"/>
</dbReference>
<keyword evidence="4 9" id="KW-0808">Transferase</keyword>
<gene>
    <name evidence="9" type="ORF">GH754_09615</name>
</gene>
<protein>
    <recommendedName>
        <fullName evidence="3">Glucokinase</fullName>
        <ecNumber evidence="2">2.7.1.2</ecNumber>
    </recommendedName>
    <alternativeName>
        <fullName evidence="8">Glucose kinase</fullName>
    </alternativeName>
</protein>
<keyword evidence="7" id="KW-0067">ATP-binding</keyword>
<dbReference type="Proteomes" id="UP000480185">
    <property type="component" value="Unassembled WGS sequence"/>
</dbReference>
<dbReference type="AlphaFoldDB" id="A0A6G1X6L6"/>
<organism evidence="9 10">
    <name type="scientific">Salinibacillus xinjiangensis</name>
    <dbReference type="NCBI Taxonomy" id="1229268"/>
    <lineage>
        <taxon>Bacteria</taxon>
        <taxon>Bacillati</taxon>
        <taxon>Bacillota</taxon>
        <taxon>Bacilli</taxon>
        <taxon>Bacillales</taxon>
        <taxon>Bacillaceae</taxon>
        <taxon>Salinibacillus</taxon>
    </lineage>
</organism>
<dbReference type="GO" id="GO:0005737">
    <property type="term" value="C:cytoplasm"/>
    <property type="evidence" value="ECO:0007669"/>
    <property type="project" value="InterPro"/>
</dbReference>
<dbReference type="SUPFAM" id="SSF53067">
    <property type="entry name" value="Actin-like ATPase domain"/>
    <property type="match status" value="1"/>
</dbReference>
<comment type="caution">
    <text evidence="9">The sequence shown here is derived from an EMBL/GenBank/DDBJ whole genome shotgun (WGS) entry which is preliminary data.</text>
</comment>
<evidence type="ECO:0000313" key="10">
    <source>
        <dbReference type="Proteomes" id="UP000480185"/>
    </source>
</evidence>
<keyword evidence="10" id="KW-1185">Reference proteome</keyword>
<dbReference type="GO" id="GO:0005524">
    <property type="term" value="F:ATP binding"/>
    <property type="evidence" value="ECO:0007669"/>
    <property type="project" value="UniProtKB-KW"/>
</dbReference>
<keyword evidence="5" id="KW-0547">Nucleotide-binding</keyword>
<evidence type="ECO:0000256" key="6">
    <source>
        <dbReference type="ARBA" id="ARBA00022777"/>
    </source>
</evidence>
<evidence type="ECO:0000256" key="8">
    <source>
        <dbReference type="ARBA" id="ARBA00032386"/>
    </source>
</evidence>
<dbReference type="OrthoDB" id="9810372at2"/>
<dbReference type="GO" id="GO:0006096">
    <property type="term" value="P:glycolytic process"/>
    <property type="evidence" value="ECO:0007669"/>
    <property type="project" value="InterPro"/>
</dbReference>
<evidence type="ECO:0000256" key="5">
    <source>
        <dbReference type="ARBA" id="ARBA00022741"/>
    </source>
</evidence>
<dbReference type="EC" id="2.7.1.2" evidence="2"/>
<evidence type="ECO:0000313" key="9">
    <source>
        <dbReference type="EMBL" id="MRG86587.1"/>
    </source>
</evidence>
<accession>A0A6G1X6L6</accession>
<dbReference type="InterPro" id="IPR000600">
    <property type="entry name" value="ROK"/>
</dbReference>
<dbReference type="NCBIfam" id="TIGR00744">
    <property type="entry name" value="ROK_glcA_fam"/>
    <property type="match status" value="1"/>
</dbReference>
<sequence length="319" mass="33513">MEKYYIGVDIGGTSIKQALITTTGVIVDKWETPTDKQRGGSLIPLHIATSIKQKLAEHHINKEQIIGIGAGAPGFVDVKNGVIYEAVNIGWENFHLKGLIEKELDISTYVLNDANLAALGENWLGAGQGHDHLIVVTLGTGVGGGIIVNDQVINGVNGTGGEIGHIIVTPNEGEHCNCGRLGCIETYASATGIARLGIQAIQEGKTTSLSQVYDTTGTLTSKDVFAEASKGDQVAQAIIDYIADLLGRMLANLSVAINPSKIVIGGGVSKAGEQLLQPIRLSFESYALNRIADACDIAIAQLGNDAGVIGAAYFVKQQQ</sequence>
<proteinExistence type="inferred from homology"/>
<dbReference type="InterPro" id="IPR004654">
    <property type="entry name" value="ROK_glcA"/>
</dbReference>
<dbReference type="PANTHER" id="PTHR18964:SF149">
    <property type="entry name" value="BIFUNCTIONAL UDP-N-ACETYLGLUCOSAMINE 2-EPIMERASE_N-ACETYLMANNOSAMINE KINASE"/>
    <property type="match status" value="1"/>
</dbReference>
<comment type="similarity">
    <text evidence="1">Belongs to the ROK (NagC/XylR) family.</text>
</comment>
<keyword evidence="6 9" id="KW-0418">Kinase</keyword>
<dbReference type="InterPro" id="IPR049874">
    <property type="entry name" value="ROK_cs"/>
</dbReference>
<dbReference type="Pfam" id="PF00480">
    <property type="entry name" value="ROK"/>
    <property type="match status" value="1"/>
</dbReference>
<dbReference type="Gene3D" id="3.30.420.40">
    <property type="match status" value="2"/>
</dbReference>
<evidence type="ECO:0000256" key="3">
    <source>
        <dbReference type="ARBA" id="ARBA00014701"/>
    </source>
</evidence>
<dbReference type="PROSITE" id="PS01125">
    <property type="entry name" value="ROK"/>
    <property type="match status" value="1"/>
</dbReference>
<evidence type="ECO:0000256" key="4">
    <source>
        <dbReference type="ARBA" id="ARBA00022679"/>
    </source>
</evidence>
<name>A0A6G1X6L6_9BACI</name>
<evidence type="ECO:0000256" key="7">
    <source>
        <dbReference type="ARBA" id="ARBA00022840"/>
    </source>
</evidence>
<evidence type="ECO:0000256" key="2">
    <source>
        <dbReference type="ARBA" id="ARBA00012323"/>
    </source>
</evidence>
<dbReference type="PANTHER" id="PTHR18964">
    <property type="entry name" value="ROK (REPRESSOR, ORF, KINASE) FAMILY"/>
    <property type="match status" value="1"/>
</dbReference>
<dbReference type="EMBL" id="WJNH01000005">
    <property type="protein sequence ID" value="MRG86587.1"/>
    <property type="molecule type" value="Genomic_DNA"/>
</dbReference>
<evidence type="ECO:0000256" key="1">
    <source>
        <dbReference type="ARBA" id="ARBA00006479"/>
    </source>
</evidence>
<dbReference type="RefSeq" id="WP_153728489.1">
    <property type="nucleotide sequence ID" value="NZ_WJNH01000005.1"/>
</dbReference>